<evidence type="ECO:0000256" key="11">
    <source>
        <dbReference type="RuleBase" id="RU003357"/>
    </source>
</evidence>
<dbReference type="InterPro" id="IPR000531">
    <property type="entry name" value="Beta-barrel_TonB"/>
</dbReference>
<evidence type="ECO:0000256" key="7">
    <source>
        <dbReference type="ARBA" id="ARBA00023136"/>
    </source>
</evidence>
<gene>
    <name evidence="15" type="ORF">DIR46_08165</name>
</gene>
<protein>
    <submittedName>
        <fullName evidence="15">TonB-dependent receptor</fullName>
    </submittedName>
</protein>
<dbReference type="Proteomes" id="UP000245820">
    <property type="component" value="Chromosome"/>
</dbReference>
<evidence type="ECO:0000256" key="12">
    <source>
        <dbReference type="SAM" id="SignalP"/>
    </source>
</evidence>
<dbReference type="InterPro" id="IPR037066">
    <property type="entry name" value="Plug_dom_sf"/>
</dbReference>
<sequence>MMLKEKMGARAVRLAFGLVAGLAVTQAVAQDAPIQRVEVTGSAIKRINVEGALPIQTLSQEAIAKTGATSVAELIQTLPAMQGFTIGAIAAGTNSGGRVSASIHDIGESYTLVLLNGRRLAPQGSGSSVNLQAIPMSAVERVEILTDGASALYGSDAIAGVVNFVLKKNQQGGDIEANYSQPTAGKDGGSRYVAATYGFGDLDTDGWNVLVSYRRDEQDQILSTKRDFANTAFRTFSRDGTNYVYDNTSTASAPANVTVAFRNPAGVPALPSVGFSPYLLANGNCPTLNVVSINNNGTTARNCTFDYIQTVEMVPENKRDSFFVKGTKKLGDNWEAFTDIAYSRFDLTARIAPNTAPFSIAAGSPQFNQYVAPYLNATQLGRVNTVSGNYRAYDWGTRDSQTITESKHAVVGVDGEVGGWTVNSALTWSENSIDERYVGGYMKNAEFRSMLANNAFNPFAPIGEQSDATRQLIANSIFHGSIREASTTLKAFDVRGSHELFALPGGVSQLAIGADYREYSYEQTPSADAVNGVIYNFNAPAAYDMKRDNVGAFAEVLAPVTKELELTAALRYDSISAIDDSLQKRKFGEDQSKTTYKVSFRYQPMQQLLFRGSYGTGFKAPAMTDIASPTVNAGFTASSWGCPIQDPTLCRPGTTQYNVLSAGNENLRPETSKQFTVGMRFEPSSRFSAGLDLWDVKIKDAVSSVSEQQAWADPATFRELFKTYTEPSTGNTYWAFLRSSVNIGQTHNRGIDWDMTTRQRLGFGTWTTTLNGTYMLKSDYTRPGTSDQWTNSMNYFGINNAVTFRHIVRLSTSLDTGKLSNSLIVNYRNGYTDAAATVRNLDTGVNVTGFRLEVPSFTTFDWQGRYAFTDAFTLRAGMKNIFDRKPPLSLRASSGHQVGFDPRYADPLGRQLYVTGNYKF</sequence>
<comment type="similarity">
    <text evidence="2 10 11">Belongs to the TonB-dependent receptor family.</text>
</comment>
<dbReference type="KEGG" id="mtim:DIR46_08165"/>
<dbReference type="InterPro" id="IPR012910">
    <property type="entry name" value="Plug_dom"/>
</dbReference>
<dbReference type="PANTHER" id="PTHR47234:SF2">
    <property type="entry name" value="TONB-DEPENDENT RECEPTOR"/>
    <property type="match status" value="1"/>
</dbReference>
<evidence type="ECO:0000256" key="4">
    <source>
        <dbReference type="ARBA" id="ARBA00022452"/>
    </source>
</evidence>
<dbReference type="CDD" id="cd01347">
    <property type="entry name" value="ligand_gated_channel"/>
    <property type="match status" value="1"/>
</dbReference>
<proteinExistence type="inferred from homology"/>
<evidence type="ECO:0000256" key="8">
    <source>
        <dbReference type="ARBA" id="ARBA00023170"/>
    </source>
</evidence>
<feature type="chain" id="PRO_5015639303" evidence="12">
    <location>
        <begin position="30"/>
        <end position="920"/>
    </location>
</feature>
<name>A0A2S2DGF9_9BURK</name>
<evidence type="ECO:0000256" key="2">
    <source>
        <dbReference type="ARBA" id="ARBA00009810"/>
    </source>
</evidence>
<evidence type="ECO:0000256" key="9">
    <source>
        <dbReference type="ARBA" id="ARBA00023237"/>
    </source>
</evidence>
<evidence type="ECO:0000256" key="5">
    <source>
        <dbReference type="ARBA" id="ARBA00022692"/>
    </source>
</evidence>
<feature type="signal peptide" evidence="12">
    <location>
        <begin position="1"/>
        <end position="29"/>
    </location>
</feature>
<organism evidence="15 16">
    <name type="scientific">Massilia oculi</name>
    <dbReference type="NCBI Taxonomy" id="945844"/>
    <lineage>
        <taxon>Bacteria</taxon>
        <taxon>Pseudomonadati</taxon>
        <taxon>Pseudomonadota</taxon>
        <taxon>Betaproteobacteria</taxon>
        <taxon>Burkholderiales</taxon>
        <taxon>Oxalobacteraceae</taxon>
        <taxon>Telluria group</taxon>
        <taxon>Massilia</taxon>
    </lineage>
</organism>
<accession>A0A2S2DGF9</accession>
<dbReference type="EMBL" id="CP029343">
    <property type="protein sequence ID" value="AWL04414.1"/>
    <property type="molecule type" value="Genomic_DNA"/>
</dbReference>
<feature type="domain" description="TonB-dependent receptor-like beta-barrel" evidence="13">
    <location>
        <begin position="366"/>
        <end position="881"/>
    </location>
</feature>
<evidence type="ECO:0000259" key="14">
    <source>
        <dbReference type="Pfam" id="PF07715"/>
    </source>
</evidence>
<evidence type="ECO:0000256" key="10">
    <source>
        <dbReference type="PROSITE-ProRule" id="PRU01360"/>
    </source>
</evidence>
<keyword evidence="3 10" id="KW-0813">Transport</keyword>
<comment type="subcellular location">
    <subcellularLocation>
        <location evidence="1 10">Cell outer membrane</location>
        <topology evidence="1 10">Multi-pass membrane protein</topology>
    </subcellularLocation>
</comment>
<evidence type="ECO:0000313" key="15">
    <source>
        <dbReference type="EMBL" id="AWL04414.1"/>
    </source>
</evidence>
<evidence type="ECO:0000259" key="13">
    <source>
        <dbReference type="Pfam" id="PF00593"/>
    </source>
</evidence>
<dbReference type="Pfam" id="PF07715">
    <property type="entry name" value="Plug"/>
    <property type="match status" value="1"/>
</dbReference>
<dbReference type="SUPFAM" id="SSF56935">
    <property type="entry name" value="Porins"/>
    <property type="match status" value="1"/>
</dbReference>
<evidence type="ECO:0000256" key="3">
    <source>
        <dbReference type="ARBA" id="ARBA00022448"/>
    </source>
</evidence>
<dbReference type="InterPro" id="IPR039426">
    <property type="entry name" value="TonB-dep_rcpt-like"/>
</dbReference>
<keyword evidence="8 15" id="KW-0675">Receptor</keyword>
<dbReference type="AlphaFoldDB" id="A0A2S2DGF9"/>
<feature type="domain" description="TonB-dependent receptor plug" evidence="14">
    <location>
        <begin position="53"/>
        <end position="161"/>
    </location>
</feature>
<dbReference type="Gene3D" id="2.170.130.10">
    <property type="entry name" value="TonB-dependent receptor, plug domain"/>
    <property type="match status" value="1"/>
</dbReference>
<keyword evidence="9 10" id="KW-0998">Cell outer membrane</keyword>
<dbReference type="Pfam" id="PF00593">
    <property type="entry name" value="TonB_dep_Rec_b-barrel"/>
    <property type="match status" value="1"/>
</dbReference>
<keyword evidence="16" id="KW-1185">Reference proteome</keyword>
<evidence type="ECO:0000256" key="1">
    <source>
        <dbReference type="ARBA" id="ARBA00004571"/>
    </source>
</evidence>
<dbReference type="PANTHER" id="PTHR47234">
    <property type="match status" value="1"/>
</dbReference>
<keyword evidence="5 10" id="KW-0812">Transmembrane</keyword>
<keyword evidence="12" id="KW-0732">Signal</keyword>
<dbReference type="InterPro" id="IPR036942">
    <property type="entry name" value="Beta-barrel_TonB_sf"/>
</dbReference>
<dbReference type="PROSITE" id="PS52016">
    <property type="entry name" value="TONB_DEPENDENT_REC_3"/>
    <property type="match status" value="1"/>
</dbReference>
<keyword evidence="7 10" id="KW-0472">Membrane</keyword>
<reference evidence="15 16" key="1">
    <citation type="submission" date="2018-05" db="EMBL/GenBank/DDBJ databases">
        <title>Complete genome sequence of Massilia oculi sp. nov. CCUG 43427T (=DSM 26321T), the type strain of M. oculi, and comparison with genome sequences of other Massilia strains.</title>
        <authorList>
            <person name="Zhu B."/>
        </authorList>
    </citation>
    <scope>NUCLEOTIDE SEQUENCE [LARGE SCALE GENOMIC DNA]</scope>
    <source>
        <strain evidence="15 16">CCUG 43427</strain>
    </source>
</reference>
<evidence type="ECO:0000256" key="6">
    <source>
        <dbReference type="ARBA" id="ARBA00023077"/>
    </source>
</evidence>
<dbReference type="OrthoDB" id="8530571at2"/>
<keyword evidence="4 10" id="KW-1134">Transmembrane beta strand</keyword>
<keyword evidence="6 11" id="KW-0798">TonB box</keyword>
<dbReference type="GO" id="GO:0009279">
    <property type="term" value="C:cell outer membrane"/>
    <property type="evidence" value="ECO:0007669"/>
    <property type="project" value="UniProtKB-SubCell"/>
</dbReference>
<evidence type="ECO:0000313" key="16">
    <source>
        <dbReference type="Proteomes" id="UP000245820"/>
    </source>
</evidence>
<dbReference type="Gene3D" id="2.40.170.20">
    <property type="entry name" value="TonB-dependent receptor, beta-barrel domain"/>
    <property type="match status" value="1"/>
</dbReference>